<dbReference type="EMBL" id="FNJW01000008">
    <property type="protein sequence ID" value="SDQ43109.1"/>
    <property type="molecule type" value="Genomic_DNA"/>
</dbReference>
<reference evidence="4" key="1">
    <citation type="submission" date="2016-10" db="EMBL/GenBank/DDBJ databases">
        <authorList>
            <person name="Varghese N."/>
            <person name="Submissions S."/>
        </authorList>
    </citation>
    <scope>NUCLEOTIDE SEQUENCE [LARGE SCALE GENOMIC DNA]</scope>
    <source>
        <strain evidence="4">MPL-11</strain>
    </source>
</reference>
<proteinExistence type="predicted"/>
<keyword evidence="1" id="KW-0812">Transmembrane</keyword>
<dbReference type="RefSeq" id="WP_089977942.1">
    <property type="nucleotide sequence ID" value="NZ_CP084916.1"/>
</dbReference>
<dbReference type="PANTHER" id="PTHR34473:SF2">
    <property type="entry name" value="UPF0699 TRANSMEMBRANE PROTEIN YDBT"/>
    <property type="match status" value="1"/>
</dbReference>
<evidence type="ECO:0000259" key="2">
    <source>
        <dbReference type="Pfam" id="PF03703"/>
    </source>
</evidence>
<dbReference type="AlphaFoldDB" id="A0A1H1ATW1"/>
<dbReference type="Pfam" id="PF03703">
    <property type="entry name" value="bPH_2"/>
    <property type="match status" value="1"/>
</dbReference>
<dbReference type="Proteomes" id="UP000199481">
    <property type="component" value="Unassembled WGS sequence"/>
</dbReference>
<dbReference type="OrthoDB" id="1750577at2"/>
<keyword evidence="1" id="KW-0472">Membrane</keyword>
<gene>
    <name evidence="3" type="ORF">SAMN04487752_2253</name>
</gene>
<evidence type="ECO:0000313" key="4">
    <source>
        <dbReference type="Proteomes" id="UP000199481"/>
    </source>
</evidence>
<accession>A0A1H1ATW1</accession>
<keyword evidence="1" id="KW-1133">Transmembrane helix</keyword>
<feature type="transmembrane region" description="Helical" evidence="1">
    <location>
        <begin position="23"/>
        <end position="41"/>
    </location>
</feature>
<feature type="transmembrane region" description="Helical" evidence="1">
    <location>
        <begin position="47"/>
        <end position="68"/>
    </location>
</feature>
<sequence length="160" mass="18945">MYKELPAKKLDKRAIRYERTKDIIESFFTLAVFVLLMFLTILFNWPIWLMVIWIVLPIIDFLLSLFLLPYLKLKAVRYEIYALHLEIMNGLFFKKRTLIPIERIQHIVVKEGPLTKRYGIQMIEVFTAGTGHEIPLLLKKDAEELRIQLLEQIKAVKSDV</sequence>
<evidence type="ECO:0000256" key="1">
    <source>
        <dbReference type="SAM" id="Phobius"/>
    </source>
</evidence>
<feature type="domain" description="YdbS-like PH" evidence="2">
    <location>
        <begin position="75"/>
        <end position="146"/>
    </location>
</feature>
<protein>
    <recommendedName>
        <fullName evidence="2">YdbS-like PH domain-containing protein</fullName>
    </recommendedName>
</protein>
<organism evidence="3 4">
    <name type="scientific">Carnobacterium viridans</name>
    <dbReference type="NCBI Taxonomy" id="174587"/>
    <lineage>
        <taxon>Bacteria</taxon>
        <taxon>Bacillati</taxon>
        <taxon>Bacillota</taxon>
        <taxon>Bacilli</taxon>
        <taxon>Lactobacillales</taxon>
        <taxon>Carnobacteriaceae</taxon>
        <taxon>Carnobacterium</taxon>
    </lineage>
</organism>
<dbReference type="InterPro" id="IPR005182">
    <property type="entry name" value="YdbS-like_PH"/>
</dbReference>
<name>A0A1H1ATW1_9LACT</name>
<keyword evidence="4" id="KW-1185">Reference proteome</keyword>
<dbReference type="PANTHER" id="PTHR34473">
    <property type="entry name" value="UPF0699 TRANSMEMBRANE PROTEIN YDBS"/>
    <property type="match status" value="1"/>
</dbReference>
<evidence type="ECO:0000313" key="3">
    <source>
        <dbReference type="EMBL" id="SDQ43109.1"/>
    </source>
</evidence>